<name>A0AAN9YV65_9PEZI</name>
<proteinExistence type="predicted"/>
<dbReference type="Proteomes" id="UP001320420">
    <property type="component" value="Unassembled WGS sequence"/>
</dbReference>
<evidence type="ECO:0000313" key="3">
    <source>
        <dbReference type="Proteomes" id="UP001320420"/>
    </source>
</evidence>
<dbReference type="PANTHER" id="PTHR43157:SF31">
    <property type="entry name" value="PHOSPHATIDYLINOSITOL-GLYCAN BIOSYNTHESIS CLASS F PROTEIN"/>
    <property type="match status" value="1"/>
</dbReference>
<keyword evidence="1" id="KW-0560">Oxidoreductase</keyword>
<sequence>MKLPWPTADFTDQAVIVTGANCGLGLEAARHFVRLNARKVILGCRGIAKGEAAKADIDTTENRPGAVEVWHLDLASFESVKAFCRRANELDRLDVVIENASLLSFTHELFEGYERQCTVNVISTWLMAILLLPALRRTKVEFYDKQGKPGMPHMCIVGSNGHFLTEFQQRNEPSIFEAFRGDFDMYHRYYNTKLLGVLFTRELAERLDASGKPQIVLNMVDPGYCWTELLREKPWPRPIMAVMYVADRILARSSEVGSRNYIWAASAGPESHGIYVEDCGLSTPAPLADSDEGKKLQKRAFVELLEILERISPGIIKNI</sequence>
<comment type="caution">
    <text evidence="2">The sequence shown here is derived from an EMBL/GenBank/DDBJ whole genome shotgun (WGS) entry which is preliminary data.</text>
</comment>
<dbReference type="InterPro" id="IPR002347">
    <property type="entry name" value="SDR_fam"/>
</dbReference>
<gene>
    <name evidence="2" type="ORF">SLS62_002456</name>
</gene>
<dbReference type="AlphaFoldDB" id="A0AAN9YV65"/>
<dbReference type="Gene3D" id="3.40.50.720">
    <property type="entry name" value="NAD(P)-binding Rossmann-like Domain"/>
    <property type="match status" value="1"/>
</dbReference>
<evidence type="ECO:0000256" key="1">
    <source>
        <dbReference type="ARBA" id="ARBA00023002"/>
    </source>
</evidence>
<keyword evidence="3" id="KW-1185">Reference proteome</keyword>
<dbReference type="InterPro" id="IPR036291">
    <property type="entry name" value="NAD(P)-bd_dom_sf"/>
</dbReference>
<evidence type="ECO:0000313" key="2">
    <source>
        <dbReference type="EMBL" id="KAK7755524.1"/>
    </source>
</evidence>
<protein>
    <submittedName>
        <fullName evidence="2">Uncharacterized protein</fullName>
    </submittedName>
</protein>
<reference evidence="2 3" key="1">
    <citation type="submission" date="2024-02" db="EMBL/GenBank/DDBJ databases">
        <title>De novo assembly and annotation of 12 fungi associated with fruit tree decline syndrome in Ontario, Canada.</title>
        <authorList>
            <person name="Sulman M."/>
            <person name="Ellouze W."/>
            <person name="Ilyukhin E."/>
        </authorList>
    </citation>
    <scope>NUCLEOTIDE SEQUENCE [LARGE SCALE GENOMIC DNA]</scope>
    <source>
        <strain evidence="2 3">M11/M66-122</strain>
    </source>
</reference>
<dbReference type="PRINTS" id="PR00081">
    <property type="entry name" value="GDHRDH"/>
</dbReference>
<dbReference type="EMBL" id="JAKJXP020000012">
    <property type="protein sequence ID" value="KAK7755524.1"/>
    <property type="molecule type" value="Genomic_DNA"/>
</dbReference>
<accession>A0AAN9YV65</accession>
<dbReference type="Pfam" id="PF00106">
    <property type="entry name" value="adh_short"/>
    <property type="match status" value="1"/>
</dbReference>
<dbReference type="GO" id="GO:0016491">
    <property type="term" value="F:oxidoreductase activity"/>
    <property type="evidence" value="ECO:0007669"/>
    <property type="project" value="UniProtKB-KW"/>
</dbReference>
<organism evidence="2 3">
    <name type="scientific">Diatrype stigma</name>
    <dbReference type="NCBI Taxonomy" id="117547"/>
    <lineage>
        <taxon>Eukaryota</taxon>
        <taxon>Fungi</taxon>
        <taxon>Dikarya</taxon>
        <taxon>Ascomycota</taxon>
        <taxon>Pezizomycotina</taxon>
        <taxon>Sordariomycetes</taxon>
        <taxon>Xylariomycetidae</taxon>
        <taxon>Xylariales</taxon>
        <taxon>Diatrypaceae</taxon>
        <taxon>Diatrype</taxon>
    </lineage>
</organism>
<dbReference type="SUPFAM" id="SSF51735">
    <property type="entry name" value="NAD(P)-binding Rossmann-fold domains"/>
    <property type="match status" value="1"/>
</dbReference>
<dbReference type="PANTHER" id="PTHR43157">
    <property type="entry name" value="PHOSPHATIDYLINOSITOL-GLYCAN BIOSYNTHESIS CLASS F PROTEIN-RELATED"/>
    <property type="match status" value="1"/>
</dbReference>